<name>A0A1Z4JAJ0_LEPBY</name>
<dbReference type="Proteomes" id="UP000217895">
    <property type="component" value="Chromosome"/>
</dbReference>
<evidence type="ECO:0000313" key="4">
    <source>
        <dbReference type="Proteomes" id="UP000217895"/>
    </source>
</evidence>
<proteinExistence type="predicted"/>
<feature type="transmembrane region" description="Helical" evidence="2">
    <location>
        <begin position="65"/>
        <end position="86"/>
    </location>
</feature>
<dbReference type="EMBL" id="AP018203">
    <property type="protein sequence ID" value="BAY53794.1"/>
    <property type="molecule type" value="Genomic_DNA"/>
</dbReference>
<keyword evidence="2" id="KW-0472">Membrane</keyword>
<evidence type="ECO:0000256" key="1">
    <source>
        <dbReference type="SAM" id="MobiDB-lite"/>
    </source>
</evidence>
<gene>
    <name evidence="3" type="ORF">NIES2135_06050</name>
</gene>
<feature type="region of interest" description="Disordered" evidence="1">
    <location>
        <begin position="1"/>
        <end position="40"/>
    </location>
</feature>
<keyword evidence="2" id="KW-1133">Transmembrane helix</keyword>
<organism evidence="3 4">
    <name type="scientific">Leptolyngbya boryana NIES-2135</name>
    <dbReference type="NCBI Taxonomy" id="1973484"/>
    <lineage>
        <taxon>Bacteria</taxon>
        <taxon>Bacillati</taxon>
        <taxon>Cyanobacteriota</taxon>
        <taxon>Cyanophyceae</taxon>
        <taxon>Leptolyngbyales</taxon>
        <taxon>Leptolyngbyaceae</taxon>
        <taxon>Leptolyngbya group</taxon>
        <taxon>Leptolyngbya</taxon>
    </lineage>
</organism>
<dbReference type="AlphaFoldDB" id="A0A1Z4JAJ0"/>
<keyword evidence="4" id="KW-1185">Reference proteome</keyword>
<accession>A0A1Z4JAJ0</accession>
<evidence type="ECO:0000313" key="3">
    <source>
        <dbReference type="EMBL" id="BAY53794.1"/>
    </source>
</evidence>
<sequence length="620" mass="67889">MTRERGIPNRRNRKSSPSHRSVAASSRSTQAVQELPSPKESPTKLAAVLDRLNQARTWLFSDWRAMIALSLAITGGTTALSLAFLFKLPAVPNCPSIFWPLASASLRLHCAQLAANKRTPNDLLEAIELVKNLPSDHPLYAEATRLIEAWAQEILDLSEESFQAGKLDAAIKTARRVPRVGTAHTQVEERIKKWQSIWSSAETLYRKAEEALRQQNWRLAMTEAGRLLSIDNTFWQTTKYQEISGIIAATRDDISKITKAKSLIESGGIQNFQEAIKLLASINNKSYVYQGAQETLVDAGKKMLALADAALDRRDTTAALDIIRQIPEAANLKQEIEDYETLASAINRIGNGLPEDYDAATAQAQKIGADRPTFGKAQRLIARWQAEKGDMAQLNRAQQLAQSNRPEDLQAAIDAASQVSSSNPKSREARQLIQRITSEMQDQEDRPLIQQAEQIASRGDAGSLQQAIDLLGRISSRRSLGAEAADKRGQYAQQLQAIRDREQELAQPVSSPVPDSATPLQGGDAVLTLQKARAAANGGTVDSVTEGIQIADTVPIASPLRPEAQTLMNDLSQQLLQTAMSQASVDPAGAIAIAQRIPLGTNAYDQAQSLIPLWQRSLRR</sequence>
<evidence type="ECO:0000256" key="2">
    <source>
        <dbReference type="SAM" id="Phobius"/>
    </source>
</evidence>
<reference evidence="3 4" key="1">
    <citation type="submission" date="2017-06" db="EMBL/GenBank/DDBJ databases">
        <title>Genome sequencing of cyanobaciteial culture collection at National Institute for Environmental Studies (NIES).</title>
        <authorList>
            <person name="Hirose Y."/>
            <person name="Shimura Y."/>
            <person name="Fujisawa T."/>
            <person name="Nakamura Y."/>
            <person name="Kawachi M."/>
        </authorList>
    </citation>
    <scope>NUCLEOTIDE SEQUENCE [LARGE SCALE GENOMIC DNA]</scope>
    <source>
        <strain evidence="3 4">NIES-2135</strain>
    </source>
</reference>
<protein>
    <recommendedName>
        <fullName evidence="5">Chromosome segregation ATPase</fullName>
    </recommendedName>
</protein>
<feature type="compositionally biased region" description="Low complexity" evidence="1">
    <location>
        <begin position="18"/>
        <end position="28"/>
    </location>
</feature>
<feature type="compositionally biased region" description="Basic residues" evidence="1">
    <location>
        <begin position="8"/>
        <end position="17"/>
    </location>
</feature>
<keyword evidence="2" id="KW-0812">Transmembrane</keyword>
<evidence type="ECO:0008006" key="5">
    <source>
        <dbReference type="Google" id="ProtNLM"/>
    </source>
</evidence>